<feature type="transmembrane region" description="Helical" evidence="3">
    <location>
        <begin position="21"/>
        <end position="39"/>
    </location>
</feature>
<dbReference type="PROSITE" id="PS00409">
    <property type="entry name" value="PROKAR_NTER_METHYL"/>
    <property type="match status" value="1"/>
</dbReference>
<dbReference type="Gene3D" id="3.30.700.10">
    <property type="entry name" value="Glycoprotein, Type 4 Pilin"/>
    <property type="match status" value="1"/>
</dbReference>
<dbReference type="AlphaFoldDB" id="A0A6F9E3T0"/>
<gene>
    <name evidence="4" type="ORF">COOX1_1173</name>
</gene>
<comment type="subcellular location">
    <subcellularLocation>
        <location evidence="1">Cell surface</location>
    </subcellularLocation>
</comment>
<evidence type="ECO:0000256" key="3">
    <source>
        <dbReference type="SAM" id="Phobius"/>
    </source>
</evidence>
<dbReference type="GO" id="GO:0030420">
    <property type="term" value="P:establishment of competence for transformation"/>
    <property type="evidence" value="ECO:0007669"/>
    <property type="project" value="UniProtKB-KW"/>
</dbReference>
<dbReference type="GO" id="GO:0009986">
    <property type="term" value="C:cell surface"/>
    <property type="evidence" value="ECO:0007669"/>
    <property type="project" value="UniProtKB-SubCell"/>
</dbReference>
<dbReference type="EMBL" id="LR792683">
    <property type="protein sequence ID" value="CAB3391963.1"/>
    <property type="molecule type" value="Genomic_DNA"/>
</dbReference>
<sequence length="127" mass="13466">MTSEAKTRRRRKRSYQGGFTLIELLVAVTIIGVLISLAVPNLRAAGEAAQKTGCESNQRLLRMVIVQWDLVQDVPLPGSSEAALQALVDAKLLESSPKCPGGGHYEIKEGAAGTPEVSCSLHGVLGL</sequence>
<dbReference type="SUPFAM" id="SSF54523">
    <property type="entry name" value="Pili subunits"/>
    <property type="match status" value="1"/>
</dbReference>
<dbReference type="InterPro" id="IPR045584">
    <property type="entry name" value="Pilin-like"/>
</dbReference>
<evidence type="ECO:0000313" key="4">
    <source>
        <dbReference type="EMBL" id="CAB3391963.1"/>
    </source>
</evidence>
<evidence type="ECO:0008006" key="6">
    <source>
        <dbReference type="Google" id="ProtNLM"/>
    </source>
</evidence>
<name>A0A6F9E3T0_9BACL</name>
<reference evidence="4 5" key="1">
    <citation type="submission" date="2020-04" db="EMBL/GenBank/DDBJ databases">
        <authorList>
            <person name="Hogendoorn C."/>
        </authorList>
    </citation>
    <scope>NUCLEOTIDE SEQUENCE [LARGE SCALE GENOMIC DNA]</scope>
    <source>
        <strain evidence="4">COOX1</strain>
    </source>
</reference>
<dbReference type="PANTHER" id="PTHR30093">
    <property type="entry name" value="GENERAL SECRETION PATHWAY PROTEIN G"/>
    <property type="match status" value="1"/>
</dbReference>
<evidence type="ECO:0000313" key="5">
    <source>
        <dbReference type="Proteomes" id="UP000502196"/>
    </source>
</evidence>
<dbReference type="RefSeq" id="WP_170085227.1">
    <property type="nucleotide sequence ID" value="NZ_CP047971.1"/>
</dbReference>
<protein>
    <recommendedName>
        <fullName evidence="6">Prepilin-type cleavage/methylation domain-containing protein</fullName>
    </recommendedName>
</protein>
<keyword evidence="3" id="KW-0472">Membrane</keyword>
<dbReference type="NCBIfam" id="TIGR02532">
    <property type="entry name" value="IV_pilin_GFxxxE"/>
    <property type="match status" value="1"/>
</dbReference>
<evidence type="ECO:0000256" key="2">
    <source>
        <dbReference type="ARBA" id="ARBA00023287"/>
    </source>
</evidence>
<keyword evidence="3" id="KW-0812">Transmembrane</keyword>
<keyword evidence="3" id="KW-1133">Transmembrane helix</keyword>
<evidence type="ECO:0000256" key="1">
    <source>
        <dbReference type="ARBA" id="ARBA00004241"/>
    </source>
</evidence>
<dbReference type="InterPro" id="IPR012902">
    <property type="entry name" value="N_methyl_site"/>
</dbReference>
<keyword evidence="2" id="KW-0178">Competence</keyword>
<accession>A0A6F9E3T0</accession>
<dbReference type="Proteomes" id="UP000502196">
    <property type="component" value="Chromosome"/>
</dbReference>
<organism evidence="4 5">
    <name type="scientific">Kyrpidia spormannii</name>
    <dbReference type="NCBI Taxonomy" id="2055160"/>
    <lineage>
        <taxon>Bacteria</taxon>
        <taxon>Bacillati</taxon>
        <taxon>Bacillota</taxon>
        <taxon>Bacilli</taxon>
        <taxon>Bacillales</taxon>
        <taxon>Alicyclobacillaceae</taxon>
        <taxon>Kyrpidia</taxon>
    </lineage>
</organism>
<dbReference type="Pfam" id="PF07963">
    <property type="entry name" value="N_methyl"/>
    <property type="match status" value="1"/>
</dbReference>
<proteinExistence type="predicted"/>
<dbReference type="PANTHER" id="PTHR30093:SF2">
    <property type="entry name" value="TYPE II SECRETION SYSTEM PROTEIN H"/>
    <property type="match status" value="1"/>
</dbReference>